<dbReference type="Pfam" id="PF05724">
    <property type="entry name" value="TPMT"/>
    <property type="match status" value="1"/>
</dbReference>
<dbReference type="GO" id="GO:0008757">
    <property type="term" value="F:S-adenosylmethionine-dependent methyltransferase activity"/>
    <property type="evidence" value="ECO:0007669"/>
    <property type="project" value="InterPro"/>
</dbReference>
<proteinExistence type="predicted"/>
<keyword evidence="6" id="KW-1185">Reference proteome</keyword>
<sequence>MTTEARSAENRNRLVSHFDSFKSRDKQSAGWSSLWESNESDLWDRGRPSPALVAFLEDHPNGREILAQNRPLKAFVPGCGRGHDVAMLALHGIETWGLEVSQGAVNVAKENIKAQMASPAPSNFGSKANRPASADAKVILGDFFQNDWESHVAADFQGFDIIYDYTFLCALLPEMRKDWAQRMSQLLAPTGVLVCLEFPMWKPLKAPGPPWGLKGVYENLLADGGDGTIDASGRLTKGSPGKGALQRIAYWSPPESFEQSRGEDMISVWKFK</sequence>
<dbReference type="PANTHER" id="PTHR32183">
    <property type="match status" value="1"/>
</dbReference>
<dbReference type="OrthoDB" id="276151at2759"/>
<reference evidence="5" key="1">
    <citation type="submission" date="2020-01" db="EMBL/GenBank/DDBJ databases">
        <authorList>
            <consortium name="DOE Joint Genome Institute"/>
            <person name="Haridas S."/>
            <person name="Albert R."/>
            <person name="Binder M."/>
            <person name="Bloem J."/>
            <person name="Labutti K."/>
            <person name="Salamov A."/>
            <person name="Andreopoulos B."/>
            <person name="Baker S.E."/>
            <person name="Barry K."/>
            <person name="Bills G."/>
            <person name="Bluhm B.H."/>
            <person name="Cannon C."/>
            <person name="Castanera R."/>
            <person name="Culley D.E."/>
            <person name="Daum C."/>
            <person name="Ezra D."/>
            <person name="Gonzalez J.B."/>
            <person name="Henrissat B."/>
            <person name="Kuo A."/>
            <person name="Liang C."/>
            <person name="Lipzen A."/>
            <person name="Lutzoni F."/>
            <person name="Magnuson J."/>
            <person name="Mondo S."/>
            <person name="Nolan M."/>
            <person name="Ohm R."/>
            <person name="Pangilinan J."/>
            <person name="Park H.-J."/>
            <person name="Ramirez L."/>
            <person name="Alfaro M."/>
            <person name="Sun H."/>
            <person name="Tritt A."/>
            <person name="Yoshinaga Y."/>
            <person name="Zwiers L.-H."/>
            <person name="Turgeon B.G."/>
            <person name="Goodwin S.B."/>
            <person name="Spatafora J.W."/>
            <person name="Crous P.W."/>
            <person name="Grigoriev I.V."/>
        </authorList>
    </citation>
    <scope>NUCLEOTIDE SEQUENCE</scope>
    <source>
        <strain evidence="5">IPT5</strain>
    </source>
</reference>
<dbReference type="InterPro" id="IPR029063">
    <property type="entry name" value="SAM-dependent_MTases_sf"/>
</dbReference>
<dbReference type="EMBL" id="MU006293">
    <property type="protein sequence ID" value="KAF2854117.1"/>
    <property type="molecule type" value="Genomic_DNA"/>
</dbReference>
<dbReference type="PANTHER" id="PTHR32183:SF6">
    <property type="entry name" value="CYSTEINE SULFINATE DESULFINASE_CYSTEINE DESULFURASE AND RELATED ENZYMES"/>
    <property type="match status" value="1"/>
</dbReference>
<dbReference type="Proteomes" id="UP000799423">
    <property type="component" value="Unassembled WGS sequence"/>
</dbReference>
<dbReference type="GO" id="GO:0032259">
    <property type="term" value="P:methylation"/>
    <property type="evidence" value="ECO:0007669"/>
    <property type="project" value="UniProtKB-KW"/>
</dbReference>
<keyword evidence="4" id="KW-0949">S-adenosyl-L-methionine</keyword>
<dbReference type="PROSITE" id="PS51585">
    <property type="entry name" value="SAM_MT_TPMT"/>
    <property type="match status" value="1"/>
</dbReference>
<dbReference type="AlphaFoldDB" id="A0A6A7BHE6"/>
<gene>
    <name evidence="5" type="ORF">T440DRAFT_442566</name>
</gene>
<evidence type="ECO:0000256" key="1">
    <source>
        <dbReference type="ARBA" id="ARBA00022553"/>
    </source>
</evidence>
<evidence type="ECO:0000256" key="2">
    <source>
        <dbReference type="ARBA" id="ARBA00022603"/>
    </source>
</evidence>
<keyword evidence="1" id="KW-0597">Phosphoprotein</keyword>
<keyword evidence="2" id="KW-0489">Methyltransferase</keyword>
<protein>
    <submittedName>
        <fullName evidence="5">Thiol methyltransferas-like protein</fullName>
    </submittedName>
</protein>
<accession>A0A6A7BHE6</accession>
<name>A0A6A7BHE6_9PLEO</name>
<evidence type="ECO:0000313" key="5">
    <source>
        <dbReference type="EMBL" id="KAF2854117.1"/>
    </source>
</evidence>
<dbReference type="CDD" id="cd02440">
    <property type="entry name" value="AdoMet_MTases"/>
    <property type="match status" value="1"/>
</dbReference>
<organism evidence="5 6">
    <name type="scientific">Plenodomus tracheiphilus IPT5</name>
    <dbReference type="NCBI Taxonomy" id="1408161"/>
    <lineage>
        <taxon>Eukaryota</taxon>
        <taxon>Fungi</taxon>
        <taxon>Dikarya</taxon>
        <taxon>Ascomycota</taxon>
        <taxon>Pezizomycotina</taxon>
        <taxon>Dothideomycetes</taxon>
        <taxon>Pleosporomycetidae</taxon>
        <taxon>Pleosporales</taxon>
        <taxon>Pleosporineae</taxon>
        <taxon>Leptosphaeriaceae</taxon>
        <taxon>Plenodomus</taxon>
    </lineage>
</organism>
<evidence type="ECO:0000313" key="6">
    <source>
        <dbReference type="Proteomes" id="UP000799423"/>
    </source>
</evidence>
<evidence type="ECO:0000256" key="4">
    <source>
        <dbReference type="ARBA" id="ARBA00022691"/>
    </source>
</evidence>
<dbReference type="SUPFAM" id="SSF53335">
    <property type="entry name" value="S-adenosyl-L-methionine-dependent methyltransferases"/>
    <property type="match status" value="1"/>
</dbReference>
<dbReference type="InterPro" id="IPR008854">
    <property type="entry name" value="TPMT"/>
</dbReference>
<evidence type="ECO:0000256" key="3">
    <source>
        <dbReference type="ARBA" id="ARBA00022679"/>
    </source>
</evidence>
<keyword evidence="3" id="KW-0808">Transferase</keyword>
<dbReference type="Gene3D" id="3.40.50.150">
    <property type="entry name" value="Vaccinia Virus protein VP39"/>
    <property type="match status" value="1"/>
</dbReference>